<gene>
    <name evidence="1" type="ORF">MAIT1_03166</name>
</gene>
<proteinExistence type="predicted"/>
<evidence type="ECO:0000313" key="2">
    <source>
        <dbReference type="Proteomes" id="UP000194003"/>
    </source>
</evidence>
<evidence type="ECO:0000313" key="1">
    <source>
        <dbReference type="EMBL" id="OSM05035.1"/>
    </source>
</evidence>
<reference evidence="1 2" key="1">
    <citation type="journal article" date="2016" name="BMC Genomics">
        <title>Combined genomic and structural analyses of a cultured magnetotactic bacterium reveals its niche adaptation to a dynamic environment.</title>
        <authorList>
            <person name="Araujo A.C."/>
            <person name="Morillo V."/>
            <person name="Cypriano J."/>
            <person name="Teixeira L.C."/>
            <person name="Leao P."/>
            <person name="Lyra S."/>
            <person name="Almeida L.G."/>
            <person name="Bazylinski D.A."/>
            <person name="Vasconcellos A.T."/>
            <person name="Abreu F."/>
            <person name="Lins U."/>
        </authorList>
    </citation>
    <scope>NUCLEOTIDE SEQUENCE [LARGE SCALE GENOMIC DNA]</scope>
    <source>
        <strain evidence="1 2">IT-1</strain>
    </source>
</reference>
<comment type="caution">
    <text evidence="1">The sequence shown here is derived from an EMBL/GenBank/DDBJ whole genome shotgun (WGS) entry which is preliminary data.</text>
</comment>
<keyword evidence="2" id="KW-1185">Reference proteome</keyword>
<dbReference type="Proteomes" id="UP000194003">
    <property type="component" value="Unassembled WGS sequence"/>
</dbReference>
<name>A0A1Y2K8B9_9PROT</name>
<dbReference type="EMBL" id="LVJN01000018">
    <property type="protein sequence ID" value="OSM05035.1"/>
    <property type="molecule type" value="Genomic_DNA"/>
</dbReference>
<sequence>MQPATPQQIIRIDQQALVRKTGKPYILGLTEAKAFSVGQYTFGRYADGQEKQCLYITGIDFTIGYEDVLIYILGEYPRESCQYGVIHAHEMRHVEILNQELQRALPGLKQDLSRISRNLTQRVRPQRTQQAQRAIETRVRGRVRLAINRAMRRVDRANARIDTKQAYLAENRKCRNWRSIAHASQSSQHMD</sequence>
<organism evidence="1 2">
    <name type="scientific">Magnetofaba australis IT-1</name>
    <dbReference type="NCBI Taxonomy" id="1434232"/>
    <lineage>
        <taxon>Bacteria</taxon>
        <taxon>Pseudomonadati</taxon>
        <taxon>Pseudomonadota</taxon>
        <taxon>Magnetococcia</taxon>
        <taxon>Magnetococcales</taxon>
        <taxon>Magnetococcaceae</taxon>
        <taxon>Magnetofaba</taxon>
    </lineage>
</organism>
<dbReference type="AlphaFoldDB" id="A0A1Y2K8B9"/>
<protein>
    <submittedName>
        <fullName evidence="1">Uncharacterized protein</fullName>
    </submittedName>
</protein>
<accession>A0A1Y2K8B9</accession>
<dbReference type="STRING" id="1434232.MAIT1_03166"/>